<dbReference type="GO" id="GO:0006508">
    <property type="term" value="P:proteolysis"/>
    <property type="evidence" value="ECO:0007669"/>
    <property type="project" value="UniProtKB-KW"/>
</dbReference>
<evidence type="ECO:0000256" key="3">
    <source>
        <dbReference type="ARBA" id="ARBA00007164"/>
    </source>
</evidence>
<keyword evidence="8 14" id="KW-0378">Hydrolase</keyword>
<dbReference type="GO" id="GO:0009252">
    <property type="term" value="P:peptidoglycan biosynthetic process"/>
    <property type="evidence" value="ECO:0007669"/>
    <property type="project" value="UniProtKB-UniPathway"/>
</dbReference>
<dbReference type="PRINTS" id="PR00725">
    <property type="entry name" value="DADACBPTASE1"/>
</dbReference>
<comment type="catalytic activity">
    <reaction evidence="12">
        <text>Preferential cleavage: (Ac)2-L-Lys-D-Ala-|-D-Ala. Also transpeptidation of peptidyl-alanyl moieties that are N-acyl substituents of D-alanine.</text>
        <dbReference type="EC" id="3.4.16.4"/>
    </reaction>
</comment>
<dbReference type="EMBL" id="CAADIO010000027">
    <property type="protein sequence ID" value="VFR92003.1"/>
    <property type="molecule type" value="Genomic_DNA"/>
</dbReference>
<evidence type="ECO:0000256" key="6">
    <source>
        <dbReference type="ARBA" id="ARBA00022670"/>
    </source>
</evidence>
<name>A0A484V191_9ZZZZ</name>
<dbReference type="GO" id="GO:0009002">
    <property type="term" value="F:serine-type D-Ala-D-Ala carboxypeptidase activity"/>
    <property type="evidence" value="ECO:0007669"/>
    <property type="project" value="UniProtKB-EC"/>
</dbReference>
<evidence type="ECO:0000256" key="8">
    <source>
        <dbReference type="ARBA" id="ARBA00022801"/>
    </source>
</evidence>
<dbReference type="InterPro" id="IPR001967">
    <property type="entry name" value="Peptidase_S11_N"/>
</dbReference>
<proteinExistence type="inferred from homology"/>
<dbReference type="InterPro" id="IPR037167">
    <property type="entry name" value="Peptidase_S11_C_sf"/>
</dbReference>
<dbReference type="GO" id="GO:0008360">
    <property type="term" value="P:regulation of cell shape"/>
    <property type="evidence" value="ECO:0007669"/>
    <property type="project" value="UniProtKB-KW"/>
</dbReference>
<keyword evidence="9" id="KW-0133">Cell shape</keyword>
<dbReference type="Gene3D" id="3.40.710.10">
    <property type="entry name" value="DD-peptidase/beta-lactamase superfamily"/>
    <property type="match status" value="1"/>
</dbReference>
<dbReference type="PANTHER" id="PTHR21581">
    <property type="entry name" value="D-ALANYL-D-ALANINE CARBOXYPEPTIDASE"/>
    <property type="match status" value="1"/>
</dbReference>
<evidence type="ECO:0000256" key="11">
    <source>
        <dbReference type="ARBA" id="ARBA00023316"/>
    </source>
</evidence>
<sequence length="448" mass="48307">MSGSDSLPIMTSLGAAESVPVCLRRHFLPFIAMLMTNFPAAARLPFSAARLALAGLLLAMAPALAPAQSQNPQVAQTGRDTGTGSTVVPVSELSTIPAPAIAARAWISIDVTSGQVLAASNPDQQVEPASLTKIMTAFVAFTAVDENRLSLEQQVNVSEAAWKTGGSRMFIEPRKPVTVEQLLQGVIVQSGNDASVAVAEAVAGSESAFATLMNQEAKRLGMSRTHFMNATGLPDPQHVTSVRDLATLATHLIVNHPKHFHYYKQRDFTYNGITQSNRNRLLWADPSVDGMKTGHTESAGYCLVATAMRGDRRILTVVVGTDSEATRAEESLKLMNWSFQNFDTLKLFDANQPAIEARIWEGKAETVKLGTAEPVWVTVPRGRSGEVKPVAQRPDPLVAPLEQGQAIGTVALTLDGKTLRVEPLVVKETVERAGFFGRLADTVKRWFQ</sequence>
<organism evidence="14">
    <name type="scientific">plant metagenome</name>
    <dbReference type="NCBI Taxonomy" id="1297885"/>
    <lineage>
        <taxon>unclassified sequences</taxon>
        <taxon>metagenomes</taxon>
        <taxon>organismal metagenomes</taxon>
    </lineage>
</organism>
<dbReference type="Pfam" id="PF00768">
    <property type="entry name" value="Peptidase_S11"/>
    <property type="match status" value="1"/>
</dbReference>
<dbReference type="UniPathway" id="UPA00219"/>
<keyword evidence="5 14" id="KW-0121">Carboxypeptidase</keyword>
<evidence type="ECO:0000256" key="5">
    <source>
        <dbReference type="ARBA" id="ARBA00022645"/>
    </source>
</evidence>
<evidence type="ECO:0000259" key="13">
    <source>
        <dbReference type="SMART" id="SM00936"/>
    </source>
</evidence>
<dbReference type="InterPro" id="IPR018044">
    <property type="entry name" value="Peptidase_S11"/>
</dbReference>
<dbReference type="PANTHER" id="PTHR21581:SF6">
    <property type="entry name" value="TRAFFICKING PROTEIN PARTICLE COMPLEX SUBUNIT 12"/>
    <property type="match status" value="1"/>
</dbReference>
<dbReference type="SMART" id="SM00936">
    <property type="entry name" value="PBP5_C"/>
    <property type="match status" value="1"/>
</dbReference>
<dbReference type="InterPro" id="IPR015956">
    <property type="entry name" value="Peniciliin-bd_prot_C_sf"/>
</dbReference>
<keyword evidence="7" id="KW-0732">Signal</keyword>
<evidence type="ECO:0000256" key="9">
    <source>
        <dbReference type="ARBA" id="ARBA00022960"/>
    </source>
</evidence>
<dbReference type="InterPro" id="IPR012907">
    <property type="entry name" value="Peptidase_S11_C"/>
</dbReference>
<comment type="function">
    <text evidence="1">Removes C-terminal D-alanyl residues from sugar-peptide cell wall precursors.</text>
</comment>
<accession>A0A484V191</accession>
<dbReference type="GO" id="GO:0071555">
    <property type="term" value="P:cell wall organization"/>
    <property type="evidence" value="ECO:0007669"/>
    <property type="project" value="UniProtKB-KW"/>
</dbReference>
<dbReference type="Gene3D" id="2.60.410.10">
    <property type="entry name" value="D-Ala-D-Ala carboxypeptidase, C-terminal domain"/>
    <property type="match status" value="1"/>
</dbReference>
<dbReference type="Pfam" id="PF07943">
    <property type="entry name" value="PBP5_C"/>
    <property type="match status" value="1"/>
</dbReference>
<reference evidence="14" key="1">
    <citation type="submission" date="2019-03" db="EMBL/GenBank/DDBJ databases">
        <authorList>
            <person name="Danneels B."/>
        </authorList>
    </citation>
    <scope>NUCLEOTIDE SEQUENCE</scope>
</reference>
<comment type="similarity">
    <text evidence="3">Belongs to the peptidase S11 family.</text>
</comment>
<protein>
    <recommendedName>
        <fullName evidence="4">serine-type D-Ala-D-Ala carboxypeptidase</fullName>
        <ecNumber evidence="4">3.4.16.4</ecNumber>
    </recommendedName>
</protein>
<comment type="pathway">
    <text evidence="2">Cell wall biogenesis; peptidoglycan biosynthesis.</text>
</comment>
<evidence type="ECO:0000256" key="12">
    <source>
        <dbReference type="ARBA" id="ARBA00034000"/>
    </source>
</evidence>
<dbReference type="SUPFAM" id="SSF69189">
    <property type="entry name" value="Penicillin-binding protein associated domain"/>
    <property type="match status" value="1"/>
</dbReference>
<evidence type="ECO:0000256" key="10">
    <source>
        <dbReference type="ARBA" id="ARBA00022984"/>
    </source>
</evidence>
<feature type="domain" description="Peptidase S11 D-Ala-D-Ala carboxypeptidase A C-terminal" evidence="13">
    <location>
        <begin position="342"/>
        <end position="432"/>
    </location>
</feature>
<evidence type="ECO:0000256" key="7">
    <source>
        <dbReference type="ARBA" id="ARBA00022729"/>
    </source>
</evidence>
<dbReference type="InterPro" id="IPR012338">
    <property type="entry name" value="Beta-lactam/transpept-like"/>
</dbReference>
<evidence type="ECO:0000313" key="14">
    <source>
        <dbReference type="EMBL" id="VFR92003.1"/>
    </source>
</evidence>
<keyword evidence="6" id="KW-0645">Protease</keyword>
<keyword evidence="10" id="KW-0573">Peptidoglycan synthesis</keyword>
<gene>
    <name evidence="14" type="ORF">RAN3_4339</name>
</gene>
<keyword evidence="11" id="KW-0961">Cell wall biogenesis/degradation</keyword>
<evidence type="ECO:0000256" key="2">
    <source>
        <dbReference type="ARBA" id="ARBA00004752"/>
    </source>
</evidence>
<dbReference type="EC" id="3.4.16.4" evidence="4"/>
<evidence type="ECO:0000256" key="4">
    <source>
        <dbReference type="ARBA" id="ARBA00012448"/>
    </source>
</evidence>
<dbReference type="AlphaFoldDB" id="A0A484V191"/>
<evidence type="ECO:0000256" key="1">
    <source>
        <dbReference type="ARBA" id="ARBA00003217"/>
    </source>
</evidence>
<dbReference type="SUPFAM" id="SSF56601">
    <property type="entry name" value="beta-lactamase/transpeptidase-like"/>
    <property type="match status" value="1"/>
</dbReference>